<feature type="domain" description="Alpha-D-phosphohexomutase alpha/beta/alpha" evidence="12">
    <location>
        <begin position="324"/>
        <end position="438"/>
    </location>
</feature>
<dbReference type="InterPro" id="IPR045244">
    <property type="entry name" value="PGM"/>
</dbReference>
<dbReference type="Pfam" id="PF00408">
    <property type="entry name" value="PGM_PMM_IV"/>
    <property type="match status" value="1"/>
</dbReference>
<evidence type="ECO:0000259" key="12">
    <source>
        <dbReference type="Pfam" id="PF02880"/>
    </source>
</evidence>
<evidence type="ECO:0000256" key="8">
    <source>
        <dbReference type="RuleBase" id="RU004326"/>
    </source>
</evidence>
<dbReference type="Gene3D" id="3.30.310.50">
    <property type="entry name" value="Alpha-D-phosphohexomutase, C-terminal domain"/>
    <property type="match status" value="1"/>
</dbReference>
<dbReference type="EMBL" id="BNAH01000001">
    <property type="protein sequence ID" value="GHE77347.1"/>
    <property type="molecule type" value="Genomic_DNA"/>
</dbReference>
<dbReference type="InterPro" id="IPR016055">
    <property type="entry name" value="A-D-PHexomutase_a/b/a-I/II/III"/>
</dbReference>
<sequence length="551" mass="59860">MSVHPYAGKPVRPEDRVNLGRLVSDYFLKTPNVNINEQKVTFGTSGHRGNANLNSFNQQHIAAICQAVAEYRTAQGYKGPLYLGKDTHALSEPAFATALSVLIGNNVPVVIQSDQGYTPTPVISRLIIVHNKSQGKNKNQADGLIITPSHNPPTDGGIKYNPPHGGPAEGEVTKLIEQRANDIIAGNMVELQSVEFDDALTSTLLSKEDFIEFYTEQLEQVIDLKSISQKYIRIGVDPLGGSGIDYWPEIAKRYNLNLTIVNPVVDSSFAFMPLDKDGKIRMDCSSPYAMAGLIAMKDDFDVAVGNDPDFDRHGIVTKSGGLMNPNHFLAVAIHYLMTHRDWATTCKIGKTLVSSSLIDRVAKLINRPLSEVPVGFKWFVDGLHTGEYAFGGEESAGASFLAKDGSCWTTDKDGFIMALLAAEILAVTGKDPYQYYLALVGQLGKACYGRVEAVASFEQKQILTSLSPDMVTSDTLAGEKINQVLSHAPGNGAAIGGLKIVTDNGWFAARPSGTEDIYKIYAESFIDEAHLQQIITDAQMLVNTVFKNAGL</sequence>
<keyword evidence="3" id="KW-0597">Phosphoprotein</keyword>
<dbReference type="EC" id="5.4.2.2" evidence="7"/>
<accession>A0ABQ3IEZ3</accession>
<evidence type="ECO:0000256" key="7">
    <source>
        <dbReference type="NCBIfam" id="TIGR01132"/>
    </source>
</evidence>
<dbReference type="PANTHER" id="PTHR22573:SF57">
    <property type="entry name" value="PHOSPHOGLUCOMUTASE"/>
    <property type="match status" value="1"/>
</dbReference>
<evidence type="ECO:0000256" key="5">
    <source>
        <dbReference type="ARBA" id="ARBA00022842"/>
    </source>
</evidence>
<evidence type="ECO:0000313" key="13">
    <source>
        <dbReference type="EMBL" id="GHE77347.1"/>
    </source>
</evidence>
<keyword evidence="6" id="KW-0413">Isomerase</keyword>
<dbReference type="InterPro" id="IPR036900">
    <property type="entry name" value="A-D-PHexomutase_C_sf"/>
</dbReference>
<dbReference type="InterPro" id="IPR005845">
    <property type="entry name" value="A-D-PHexomutase_a/b/a-II"/>
</dbReference>
<keyword evidence="5 8" id="KW-0460">Magnesium</keyword>
<evidence type="ECO:0000313" key="14">
    <source>
        <dbReference type="Proteomes" id="UP000626370"/>
    </source>
</evidence>
<dbReference type="RefSeq" id="WP_189376141.1">
    <property type="nucleotide sequence ID" value="NZ_BNAH01000001.1"/>
</dbReference>
<feature type="domain" description="Alpha-D-phosphohexomutase C-terminal" evidence="9">
    <location>
        <begin position="491"/>
        <end position="534"/>
    </location>
</feature>
<dbReference type="Pfam" id="PF02878">
    <property type="entry name" value="PGM_PMM_I"/>
    <property type="match status" value="1"/>
</dbReference>
<gene>
    <name evidence="13" type="ORF">GCM10011501_01060</name>
</gene>
<dbReference type="InterPro" id="IPR016066">
    <property type="entry name" value="A-D-PHexomutase_CS"/>
</dbReference>
<evidence type="ECO:0000259" key="10">
    <source>
        <dbReference type="Pfam" id="PF02878"/>
    </source>
</evidence>
<dbReference type="NCBIfam" id="TIGR01132">
    <property type="entry name" value="pgm"/>
    <property type="match status" value="1"/>
</dbReference>
<dbReference type="Pfam" id="PF02880">
    <property type="entry name" value="PGM_PMM_III"/>
    <property type="match status" value="1"/>
</dbReference>
<protein>
    <recommendedName>
        <fullName evidence="7">Phosphoglucomutase</fullName>
        <ecNumber evidence="7">5.4.2.2</ecNumber>
    </recommendedName>
</protein>
<dbReference type="Pfam" id="PF02879">
    <property type="entry name" value="PGM_PMM_II"/>
    <property type="match status" value="1"/>
</dbReference>
<evidence type="ECO:0000259" key="9">
    <source>
        <dbReference type="Pfam" id="PF00408"/>
    </source>
</evidence>
<evidence type="ECO:0000256" key="6">
    <source>
        <dbReference type="ARBA" id="ARBA00023235"/>
    </source>
</evidence>
<comment type="similarity">
    <text evidence="2 8">Belongs to the phosphohexose mutase family.</text>
</comment>
<dbReference type="InterPro" id="IPR005852">
    <property type="entry name" value="PGM_a-D-Glc-sp"/>
</dbReference>
<proteinExistence type="inferred from homology"/>
<dbReference type="InterPro" id="IPR005846">
    <property type="entry name" value="A-D-PHexomutase_a/b/a-III"/>
</dbReference>
<keyword evidence="14" id="KW-1185">Reference proteome</keyword>
<organism evidence="13 14">
    <name type="scientific">Thalassotalea profundi</name>
    <dbReference type="NCBI Taxonomy" id="2036687"/>
    <lineage>
        <taxon>Bacteria</taxon>
        <taxon>Pseudomonadati</taxon>
        <taxon>Pseudomonadota</taxon>
        <taxon>Gammaproteobacteria</taxon>
        <taxon>Alteromonadales</taxon>
        <taxon>Colwelliaceae</taxon>
        <taxon>Thalassotalea</taxon>
    </lineage>
</organism>
<evidence type="ECO:0000256" key="4">
    <source>
        <dbReference type="ARBA" id="ARBA00022723"/>
    </source>
</evidence>
<evidence type="ECO:0000259" key="11">
    <source>
        <dbReference type="Pfam" id="PF02879"/>
    </source>
</evidence>
<feature type="domain" description="Alpha-D-phosphohexomutase alpha/beta/alpha" evidence="11">
    <location>
        <begin position="213"/>
        <end position="320"/>
    </location>
</feature>
<evidence type="ECO:0000256" key="1">
    <source>
        <dbReference type="ARBA" id="ARBA00001946"/>
    </source>
</evidence>
<evidence type="ECO:0000256" key="2">
    <source>
        <dbReference type="ARBA" id="ARBA00010231"/>
    </source>
</evidence>
<comment type="cofactor">
    <cofactor evidence="1">
        <name>Mg(2+)</name>
        <dbReference type="ChEBI" id="CHEBI:18420"/>
    </cofactor>
</comment>
<feature type="domain" description="Alpha-D-phosphohexomutase alpha/beta/alpha" evidence="10">
    <location>
        <begin position="40"/>
        <end position="182"/>
    </location>
</feature>
<dbReference type="Gene3D" id="3.40.120.10">
    <property type="entry name" value="Alpha-D-Glucose-1,6-Bisphosphate, subunit A, domain 3"/>
    <property type="match status" value="3"/>
</dbReference>
<dbReference type="SUPFAM" id="SSF55957">
    <property type="entry name" value="Phosphoglucomutase, C-terminal domain"/>
    <property type="match status" value="1"/>
</dbReference>
<comment type="caution">
    <text evidence="13">The sequence shown here is derived from an EMBL/GenBank/DDBJ whole genome shotgun (WGS) entry which is preliminary data.</text>
</comment>
<dbReference type="InterPro" id="IPR005844">
    <property type="entry name" value="A-D-PHexomutase_a/b/a-I"/>
</dbReference>
<name>A0ABQ3IEZ3_9GAMM</name>
<dbReference type="SUPFAM" id="SSF53738">
    <property type="entry name" value="Phosphoglucomutase, first 3 domains"/>
    <property type="match status" value="3"/>
</dbReference>
<evidence type="ECO:0000256" key="3">
    <source>
        <dbReference type="ARBA" id="ARBA00022553"/>
    </source>
</evidence>
<dbReference type="Proteomes" id="UP000626370">
    <property type="component" value="Unassembled WGS sequence"/>
</dbReference>
<keyword evidence="4 8" id="KW-0479">Metal-binding</keyword>
<dbReference type="InterPro" id="IPR005843">
    <property type="entry name" value="A-D-PHexomutase_C"/>
</dbReference>
<dbReference type="PANTHER" id="PTHR22573">
    <property type="entry name" value="PHOSPHOHEXOMUTASE FAMILY MEMBER"/>
    <property type="match status" value="1"/>
</dbReference>
<reference evidence="14" key="1">
    <citation type="journal article" date="2019" name="Int. J. Syst. Evol. Microbiol.">
        <title>The Global Catalogue of Microorganisms (GCM) 10K type strain sequencing project: providing services to taxonomists for standard genome sequencing and annotation.</title>
        <authorList>
            <consortium name="The Broad Institute Genomics Platform"/>
            <consortium name="The Broad Institute Genome Sequencing Center for Infectious Disease"/>
            <person name="Wu L."/>
            <person name="Ma J."/>
        </authorList>
    </citation>
    <scope>NUCLEOTIDE SEQUENCE [LARGE SCALE GENOMIC DNA]</scope>
    <source>
        <strain evidence="14">CGMCC 1.15922</strain>
    </source>
</reference>
<dbReference type="PROSITE" id="PS00710">
    <property type="entry name" value="PGM_PMM"/>
    <property type="match status" value="1"/>
</dbReference>